<protein>
    <recommendedName>
        <fullName evidence="1">Transposase IS200-like domain-containing protein</fullName>
    </recommendedName>
</protein>
<dbReference type="HOGENOM" id="CLU_2715263_0_0_9"/>
<proteinExistence type="predicted"/>
<dbReference type="GO" id="GO:0006313">
    <property type="term" value="P:DNA transposition"/>
    <property type="evidence" value="ECO:0007669"/>
    <property type="project" value="InterPro"/>
</dbReference>
<dbReference type="SUPFAM" id="SSF143422">
    <property type="entry name" value="Transposase IS200-like"/>
    <property type="match status" value="1"/>
</dbReference>
<dbReference type="GO" id="GO:0004803">
    <property type="term" value="F:transposase activity"/>
    <property type="evidence" value="ECO:0007669"/>
    <property type="project" value="InterPro"/>
</dbReference>
<accession>C0EE31</accession>
<dbReference type="eggNOG" id="COG1943">
    <property type="taxonomic scope" value="Bacteria"/>
</dbReference>
<evidence type="ECO:0000313" key="3">
    <source>
        <dbReference type="Proteomes" id="UP000003340"/>
    </source>
</evidence>
<gene>
    <name evidence="2" type="ORF">CLOSTMETH_02110</name>
</gene>
<dbReference type="Pfam" id="PF01797">
    <property type="entry name" value="Y1_Tnp"/>
    <property type="match status" value="1"/>
</dbReference>
<evidence type="ECO:0000259" key="1">
    <source>
        <dbReference type="Pfam" id="PF01797"/>
    </source>
</evidence>
<organism evidence="2 3">
    <name type="scientific">[Clostridium] methylpentosum DSM 5476</name>
    <dbReference type="NCBI Taxonomy" id="537013"/>
    <lineage>
        <taxon>Bacteria</taxon>
        <taxon>Bacillati</taxon>
        <taxon>Bacillota</taxon>
        <taxon>Clostridia</taxon>
        <taxon>Eubacteriales</taxon>
        <taxon>Oscillospiraceae</taxon>
        <taxon>Oscillospiraceae incertae sedis</taxon>
    </lineage>
</organism>
<dbReference type="InterPro" id="IPR002686">
    <property type="entry name" value="Transposase_17"/>
</dbReference>
<feature type="domain" description="Transposase IS200-like" evidence="1">
    <location>
        <begin position="22"/>
        <end position="68"/>
    </location>
</feature>
<reference evidence="2 3" key="2">
    <citation type="submission" date="2009-02" db="EMBL/GenBank/DDBJ databases">
        <title>Draft genome sequence of Clostridium methylpentosum (DSM 5476).</title>
        <authorList>
            <person name="Sudarsanam P."/>
            <person name="Ley R."/>
            <person name="Guruge J."/>
            <person name="Turnbaugh P.J."/>
            <person name="Mahowald M."/>
            <person name="Liep D."/>
            <person name="Gordon J."/>
        </authorList>
    </citation>
    <scope>NUCLEOTIDE SEQUENCE [LARGE SCALE GENOMIC DNA]</scope>
    <source>
        <strain evidence="2 3">DSM 5476</strain>
    </source>
</reference>
<reference evidence="2 3" key="1">
    <citation type="submission" date="2009-01" db="EMBL/GenBank/DDBJ databases">
        <authorList>
            <person name="Fulton L."/>
            <person name="Clifton S."/>
            <person name="Fulton B."/>
            <person name="Xu J."/>
            <person name="Minx P."/>
            <person name="Pepin K.H."/>
            <person name="Johnson M."/>
            <person name="Bhonagiri V."/>
            <person name="Nash W.E."/>
            <person name="Mardis E.R."/>
            <person name="Wilson R.K."/>
        </authorList>
    </citation>
    <scope>NUCLEOTIDE SEQUENCE [LARGE SCALE GENOMIC DNA]</scope>
    <source>
        <strain evidence="2 3">DSM 5476</strain>
    </source>
</reference>
<sequence>MSRSYSLTAQYPAQNEGFGFKGDLKGKSNLMIVQKHGNMKFAYRNREFWCKGYYADAVGENTAEIKSYKRTS</sequence>
<name>C0EE31_9FIRM</name>
<dbReference type="Gene3D" id="3.30.70.1290">
    <property type="entry name" value="Transposase IS200-like"/>
    <property type="match status" value="1"/>
</dbReference>
<dbReference type="STRING" id="537013.CLOSTMETH_02110"/>
<dbReference type="AlphaFoldDB" id="C0EE31"/>
<dbReference type="InterPro" id="IPR036515">
    <property type="entry name" value="Transposase_17_sf"/>
</dbReference>
<evidence type="ECO:0000313" key="2">
    <source>
        <dbReference type="EMBL" id="EEG30379.1"/>
    </source>
</evidence>
<dbReference type="GO" id="GO:0003677">
    <property type="term" value="F:DNA binding"/>
    <property type="evidence" value="ECO:0007669"/>
    <property type="project" value="InterPro"/>
</dbReference>
<dbReference type="EMBL" id="ACEC01000066">
    <property type="protein sequence ID" value="EEG30379.1"/>
    <property type="molecule type" value="Genomic_DNA"/>
</dbReference>
<dbReference type="Proteomes" id="UP000003340">
    <property type="component" value="Unassembled WGS sequence"/>
</dbReference>
<comment type="caution">
    <text evidence="2">The sequence shown here is derived from an EMBL/GenBank/DDBJ whole genome shotgun (WGS) entry which is preliminary data.</text>
</comment>
<keyword evidence="3" id="KW-1185">Reference proteome</keyword>